<comment type="similarity">
    <text evidence="3 13">Belongs to the class-I aminoacyl-tRNA synthetase family.</text>
</comment>
<evidence type="ECO:0000256" key="8">
    <source>
        <dbReference type="ARBA" id="ARBA00022741"/>
    </source>
</evidence>
<dbReference type="Pfam" id="PF01406">
    <property type="entry name" value="tRNA-synt_1e"/>
    <property type="match status" value="1"/>
</dbReference>
<dbReference type="GO" id="GO:0005737">
    <property type="term" value="C:cytoplasm"/>
    <property type="evidence" value="ECO:0007669"/>
    <property type="project" value="UniProtKB-SubCell"/>
</dbReference>
<keyword evidence="7" id="KW-0479">Metal-binding</keyword>
<dbReference type="Pfam" id="PF09190">
    <property type="entry name" value="DALR_2"/>
    <property type="match status" value="1"/>
</dbReference>
<comment type="caution">
    <text evidence="13">Lacks conserved residue(s) required for the propagation of feature annotation.</text>
</comment>
<sequence>MKPTLTLYNTLTRLVQPFPLKKKLSLFVCGPTVYDFSHIGHARTYFFFDVFVRYLRFLGTTVHYVQNITDVDDKIIIRAKTAQKNPLVLARAFAKCNNNDMRALGIVSVDVYAPATQFIPQIVRQIQKLIKKDIVYEIPGDGYYFDISRFKNYGKLSRRTVLQAEHAVSRIDESINKRNKGDFAVWKLAKAPSSTTSKSVSKKPHIVNGEPVWHSPLGSGRPGWHIEDTAISEHYFGSQYDLHGGAVDLVFPHHEAEIALAESVSGKAPFVQFWIHTGFLTVRGEKMSKSLDNFITIRDFLKHHSARSLRFLFLQAHYRSPVDYADTLANDAETALRGIDEFLARLSLVARLSPIAKAALPKSHGKSYYQAFEEAMADDFNTPRAVAALFSYTTFVQKRMWKLSREEARSILRNTQAAFELLGIPVRPPSIPKTARAFARERELFRRSKQFTQADRLRKRVLRLGYTIEDTPLGSLILKNPESRSKN</sequence>
<comment type="catalytic activity">
    <reaction evidence="13">
        <text>tRNA(Cys) + L-cysteine + ATP = L-cysteinyl-tRNA(Cys) + AMP + diphosphate</text>
        <dbReference type="Rhea" id="RHEA:17773"/>
        <dbReference type="Rhea" id="RHEA-COMP:9661"/>
        <dbReference type="Rhea" id="RHEA-COMP:9679"/>
        <dbReference type="ChEBI" id="CHEBI:30616"/>
        <dbReference type="ChEBI" id="CHEBI:33019"/>
        <dbReference type="ChEBI" id="CHEBI:35235"/>
        <dbReference type="ChEBI" id="CHEBI:78442"/>
        <dbReference type="ChEBI" id="CHEBI:78517"/>
        <dbReference type="ChEBI" id="CHEBI:456215"/>
        <dbReference type="EC" id="6.1.1.16"/>
    </reaction>
</comment>
<dbReference type="GO" id="GO:0046872">
    <property type="term" value="F:metal ion binding"/>
    <property type="evidence" value="ECO:0007669"/>
    <property type="project" value="UniProtKB-KW"/>
</dbReference>
<keyword evidence="6 13" id="KW-0436">Ligase</keyword>
<dbReference type="PANTHER" id="PTHR10890">
    <property type="entry name" value="CYSTEINYL-TRNA SYNTHETASE"/>
    <property type="match status" value="1"/>
</dbReference>
<proteinExistence type="inferred from homology"/>
<evidence type="ECO:0000259" key="14">
    <source>
        <dbReference type="SMART" id="SM00840"/>
    </source>
</evidence>
<dbReference type="InterPro" id="IPR009080">
    <property type="entry name" value="tRNAsynth_Ia_anticodon-bd"/>
</dbReference>
<evidence type="ECO:0000313" key="15">
    <source>
        <dbReference type="EMBL" id="PIT92053.1"/>
    </source>
</evidence>
<dbReference type="Gene3D" id="3.40.50.620">
    <property type="entry name" value="HUPs"/>
    <property type="match status" value="1"/>
</dbReference>
<evidence type="ECO:0000256" key="7">
    <source>
        <dbReference type="ARBA" id="ARBA00022723"/>
    </source>
</evidence>
<dbReference type="Gene3D" id="1.20.120.1910">
    <property type="entry name" value="Cysteine-tRNA ligase, C-terminal anti-codon recognition domain"/>
    <property type="match status" value="1"/>
</dbReference>
<organism evidence="15 16">
    <name type="scientific">Candidatus Harrisonbacteria bacterium CG10_big_fil_rev_8_21_14_0_10_42_17</name>
    <dbReference type="NCBI Taxonomy" id="1974584"/>
    <lineage>
        <taxon>Bacteria</taxon>
        <taxon>Candidatus Harrisoniibacteriota</taxon>
    </lineage>
</organism>
<dbReference type="InterPro" id="IPR015803">
    <property type="entry name" value="Cys-tRNA-ligase"/>
</dbReference>
<evidence type="ECO:0000256" key="1">
    <source>
        <dbReference type="ARBA" id="ARBA00001947"/>
    </source>
</evidence>
<keyword evidence="12 13" id="KW-0030">Aminoacyl-tRNA synthetase</keyword>
<gene>
    <name evidence="13" type="primary">cysS</name>
    <name evidence="15" type="ORF">COU08_04335</name>
</gene>
<evidence type="ECO:0000256" key="2">
    <source>
        <dbReference type="ARBA" id="ARBA00004496"/>
    </source>
</evidence>
<dbReference type="EC" id="6.1.1.16" evidence="13"/>
<evidence type="ECO:0000256" key="13">
    <source>
        <dbReference type="HAMAP-Rule" id="MF_00041"/>
    </source>
</evidence>
<evidence type="ECO:0000256" key="3">
    <source>
        <dbReference type="ARBA" id="ARBA00005594"/>
    </source>
</evidence>
<evidence type="ECO:0000256" key="5">
    <source>
        <dbReference type="ARBA" id="ARBA00022490"/>
    </source>
</evidence>
<dbReference type="PRINTS" id="PR00983">
    <property type="entry name" value="TRNASYNTHCYS"/>
</dbReference>
<dbReference type="GO" id="GO:0005524">
    <property type="term" value="F:ATP binding"/>
    <property type="evidence" value="ECO:0007669"/>
    <property type="project" value="UniProtKB-UniRule"/>
</dbReference>
<feature type="short sequence motif" description="'HIGH' region" evidence="13">
    <location>
        <begin position="31"/>
        <end position="41"/>
    </location>
</feature>
<dbReference type="PANTHER" id="PTHR10890:SF3">
    <property type="entry name" value="CYSTEINE--TRNA LIGASE, CYTOPLASMIC"/>
    <property type="match status" value="1"/>
</dbReference>
<keyword evidence="5 13" id="KW-0963">Cytoplasm</keyword>
<feature type="domain" description="Cysteinyl-tRNA synthetase class Ia DALR" evidence="14">
    <location>
        <begin position="371"/>
        <end position="439"/>
    </location>
</feature>
<protein>
    <recommendedName>
        <fullName evidence="13">Cysteine--tRNA ligase</fullName>
        <ecNumber evidence="13">6.1.1.16</ecNumber>
    </recommendedName>
    <alternativeName>
        <fullName evidence="13">Cysteinyl-tRNA synthetase</fullName>
        <shortName evidence="13">CysRS</shortName>
    </alternativeName>
</protein>
<dbReference type="NCBIfam" id="TIGR00435">
    <property type="entry name" value="cysS"/>
    <property type="match status" value="1"/>
</dbReference>
<keyword evidence="11 13" id="KW-0648">Protein biosynthesis</keyword>
<dbReference type="GO" id="GO:0004817">
    <property type="term" value="F:cysteine-tRNA ligase activity"/>
    <property type="evidence" value="ECO:0007669"/>
    <property type="project" value="UniProtKB-UniRule"/>
</dbReference>
<feature type="binding site" evidence="13">
    <location>
        <position position="289"/>
    </location>
    <ligand>
        <name>ATP</name>
        <dbReference type="ChEBI" id="CHEBI:30616"/>
    </ligand>
</feature>
<evidence type="ECO:0000256" key="12">
    <source>
        <dbReference type="ARBA" id="ARBA00023146"/>
    </source>
</evidence>
<dbReference type="SUPFAM" id="SSF47323">
    <property type="entry name" value="Anticodon-binding domain of a subclass of class I aminoacyl-tRNA synthetases"/>
    <property type="match status" value="1"/>
</dbReference>
<evidence type="ECO:0000313" key="16">
    <source>
        <dbReference type="Proteomes" id="UP000228635"/>
    </source>
</evidence>
<evidence type="ECO:0000256" key="10">
    <source>
        <dbReference type="ARBA" id="ARBA00022840"/>
    </source>
</evidence>
<dbReference type="CDD" id="cd00672">
    <property type="entry name" value="CysRS_core"/>
    <property type="match status" value="1"/>
</dbReference>
<keyword evidence="9" id="KW-0862">Zinc</keyword>
<dbReference type="InterPro" id="IPR015273">
    <property type="entry name" value="Cys-tRNA-synt_Ia_DALR"/>
</dbReference>
<dbReference type="InterPro" id="IPR032678">
    <property type="entry name" value="tRNA-synt_1_cat_dom"/>
</dbReference>
<comment type="subunit">
    <text evidence="4 13">Monomer.</text>
</comment>
<dbReference type="InterPro" id="IPR014729">
    <property type="entry name" value="Rossmann-like_a/b/a_fold"/>
</dbReference>
<reference evidence="16" key="1">
    <citation type="submission" date="2017-09" db="EMBL/GenBank/DDBJ databases">
        <title>Depth-based differentiation of microbial function through sediment-hosted aquifers and enrichment of novel symbionts in the deep terrestrial subsurface.</title>
        <authorList>
            <person name="Probst A.J."/>
            <person name="Ladd B."/>
            <person name="Jarett J.K."/>
            <person name="Geller-Mcgrath D.E."/>
            <person name="Sieber C.M.K."/>
            <person name="Emerson J.B."/>
            <person name="Anantharaman K."/>
            <person name="Thomas B.C."/>
            <person name="Malmstrom R."/>
            <person name="Stieglmeier M."/>
            <person name="Klingl A."/>
            <person name="Woyke T."/>
            <person name="Ryan C.M."/>
            <person name="Banfield J.F."/>
        </authorList>
    </citation>
    <scope>NUCLEOTIDE SEQUENCE [LARGE SCALE GENOMIC DNA]</scope>
</reference>
<keyword evidence="10 13" id="KW-0067">ATP-binding</keyword>
<dbReference type="InterPro" id="IPR024909">
    <property type="entry name" value="Cys-tRNA/MSH_ligase"/>
</dbReference>
<feature type="short sequence motif" description="'KMSKS' region" evidence="13">
    <location>
        <begin position="286"/>
        <end position="290"/>
    </location>
</feature>
<evidence type="ECO:0000256" key="6">
    <source>
        <dbReference type="ARBA" id="ARBA00022598"/>
    </source>
</evidence>
<evidence type="ECO:0000256" key="11">
    <source>
        <dbReference type="ARBA" id="ARBA00022917"/>
    </source>
</evidence>
<dbReference type="Proteomes" id="UP000228635">
    <property type="component" value="Unassembled WGS sequence"/>
</dbReference>
<dbReference type="AlphaFoldDB" id="A0A2M6WGY4"/>
<name>A0A2M6WGY4_9BACT</name>
<keyword evidence="8 13" id="KW-0547">Nucleotide-binding</keyword>
<dbReference type="SUPFAM" id="SSF52374">
    <property type="entry name" value="Nucleotidylyl transferase"/>
    <property type="match status" value="1"/>
</dbReference>
<comment type="subcellular location">
    <subcellularLocation>
        <location evidence="2 13">Cytoplasm</location>
    </subcellularLocation>
</comment>
<accession>A0A2M6WGY4</accession>
<evidence type="ECO:0000256" key="4">
    <source>
        <dbReference type="ARBA" id="ARBA00011245"/>
    </source>
</evidence>
<dbReference type="HAMAP" id="MF_00041">
    <property type="entry name" value="Cys_tRNA_synth"/>
    <property type="match status" value="1"/>
</dbReference>
<comment type="caution">
    <text evidence="15">The sequence shown here is derived from an EMBL/GenBank/DDBJ whole genome shotgun (WGS) entry which is preliminary data.</text>
</comment>
<dbReference type="SMART" id="SM00840">
    <property type="entry name" value="DALR_2"/>
    <property type="match status" value="1"/>
</dbReference>
<dbReference type="GO" id="GO:0006423">
    <property type="term" value="P:cysteinyl-tRNA aminoacylation"/>
    <property type="evidence" value="ECO:0007669"/>
    <property type="project" value="UniProtKB-UniRule"/>
</dbReference>
<dbReference type="EMBL" id="PFBA01000035">
    <property type="protein sequence ID" value="PIT92053.1"/>
    <property type="molecule type" value="Genomic_DNA"/>
</dbReference>
<comment type="cofactor">
    <cofactor evidence="1">
        <name>Zn(2+)</name>
        <dbReference type="ChEBI" id="CHEBI:29105"/>
    </cofactor>
</comment>
<evidence type="ECO:0000256" key="9">
    <source>
        <dbReference type="ARBA" id="ARBA00022833"/>
    </source>
</evidence>